<organism evidence="2 3">
    <name type="scientific">Cetraspora pellucida</name>
    <dbReference type="NCBI Taxonomy" id="1433469"/>
    <lineage>
        <taxon>Eukaryota</taxon>
        <taxon>Fungi</taxon>
        <taxon>Fungi incertae sedis</taxon>
        <taxon>Mucoromycota</taxon>
        <taxon>Glomeromycotina</taxon>
        <taxon>Glomeromycetes</taxon>
        <taxon>Diversisporales</taxon>
        <taxon>Gigasporaceae</taxon>
        <taxon>Cetraspora</taxon>
    </lineage>
</organism>
<dbReference type="OrthoDB" id="2473015at2759"/>
<name>A0A9N9K6U3_9GLOM</name>
<evidence type="ECO:0000313" key="3">
    <source>
        <dbReference type="Proteomes" id="UP000789759"/>
    </source>
</evidence>
<keyword evidence="3" id="KW-1185">Reference proteome</keyword>
<sequence>MNLKEYVNYLEEKETNEILNNEEILDLFTNLKLKKTKDAEEEENESNKKKNNSTEIHQITHHEALSAVEVLEYYFIQQDVNEVAWLNHDQALSNLQKKIRKLQNSSFKQVDIKAFFELAN</sequence>
<dbReference type="Proteomes" id="UP000789759">
    <property type="component" value="Unassembled WGS sequence"/>
</dbReference>
<protein>
    <submittedName>
        <fullName evidence="2">5999_t:CDS:1</fullName>
    </submittedName>
</protein>
<comment type="caution">
    <text evidence="2">The sequence shown here is derived from an EMBL/GenBank/DDBJ whole genome shotgun (WGS) entry which is preliminary data.</text>
</comment>
<gene>
    <name evidence="2" type="ORF">CPELLU_LOCUS18923</name>
</gene>
<proteinExistence type="predicted"/>
<reference evidence="2" key="1">
    <citation type="submission" date="2021-06" db="EMBL/GenBank/DDBJ databases">
        <authorList>
            <person name="Kallberg Y."/>
            <person name="Tangrot J."/>
            <person name="Rosling A."/>
        </authorList>
    </citation>
    <scope>NUCLEOTIDE SEQUENCE</scope>
    <source>
        <strain evidence="2">FL966</strain>
    </source>
</reference>
<evidence type="ECO:0000313" key="2">
    <source>
        <dbReference type="EMBL" id="CAG8813508.1"/>
    </source>
</evidence>
<evidence type="ECO:0000256" key="1">
    <source>
        <dbReference type="SAM" id="MobiDB-lite"/>
    </source>
</evidence>
<dbReference type="EMBL" id="CAJVQA010040957">
    <property type="protein sequence ID" value="CAG8813508.1"/>
    <property type="molecule type" value="Genomic_DNA"/>
</dbReference>
<dbReference type="AlphaFoldDB" id="A0A9N9K6U3"/>
<feature type="region of interest" description="Disordered" evidence="1">
    <location>
        <begin position="36"/>
        <end position="56"/>
    </location>
</feature>
<accession>A0A9N9K6U3</accession>